<dbReference type="GO" id="GO:0051539">
    <property type="term" value="F:4 iron, 4 sulfur cluster binding"/>
    <property type="evidence" value="ECO:0007669"/>
    <property type="project" value="UniProtKB-KW"/>
</dbReference>
<evidence type="ECO:0000256" key="1">
    <source>
        <dbReference type="ARBA" id="ARBA00001966"/>
    </source>
</evidence>
<dbReference type="Gene3D" id="3.60.9.10">
    <property type="entry name" value="Aldehyde ferredoxin oxidoreductase, N-terminal domain"/>
    <property type="match status" value="1"/>
</dbReference>
<dbReference type="GO" id="GO:0046872">
    <property type="term" value="F:metal ion binding"/>
    <property type="evidence" value="ECO:0007669"/>
    <property type="project" value="UniProtKB-KW"/>
</dbReference>
<dbReference type="Pfam" id="PF02730">
    <property type="entry name" value="AFOR_N"/>
    <property type="match status" value="1"/>
</dbReference>
<dbReference type="Gene3D" id="1.10.599.10">
    <property type="entry name" value="Aldehyde Ferredoxin Oxidoreductase Protein, subunit A, domain 3"/>
    <property type="match status" value="1"/>
</dbReference>
<dbReference type="InterPro" id="IPR036021">
    <property type="entry name" value="Tungsten_al_ferr_oxy-like_C"/>
</dbReference>
<dbReference type="Gene3D" id="1.10.569.10">
    <property type="entry name" value="Aldehyde Ferredoxin Oxidoreductase Protein, subunit A, domain 2"/>
    <property type="match status" value="1"/>
</dbReference>
<keyword evidence="3" id="KW-0004">4Fe-4S</keyword>
<dbReference type="SUPFAM" id="SSF56228">
    <property type="entry name" value="Aldehyde ferredoxin oxidoreductase, N-terminal domain"/>
    <property type="match status" value="1"/>
</dbReference>
<evidence type="ECO:0000256" key="7">
    <source>
        <dbReference type="ARBA" id="ARBA00023014"/>
    </source>
</evidence>
<dbReference type="InterPro" id="IPR051919">
    <property type="entry name" value="W-dependent_AOR"/>
</dbReference>
<dbReference type="Pfam" id="PF01314">
    <property type="entry name" value="AFOR_C"/>
    <property type="match status" value="1"/>
</dbReference>
<comment type="caution">
    <text evidence="10">The sequence shown here is derived from an EMBL/GenBank/DDBJ whole genome shotgun (WGS) entry which is preliminary data.</text>
</comment>
<comment type="similarity">
    <text evidence="2">Belongs to the AOR/FOR family.</text>
</comment>
<evidence type="ECO:0000256" key="8">
    <source>
        <dbReference type="ARBA" id="ARBA00049934"/>
    </source>
</evidence>
<keyword evidence="6" id="KW-0408">Iron</keyword>
<evidence type="ECO:0000256" key="4">
    <source>
        <dbReference type="ARBA" id="ARBA00022723"/>
    </source>
</evidence>
<evidence type="ECO:0000256" key="5">
    <source>
        <dbReference type="ARBA" id="ARBA00023002"/>
    </source>
</evidence>
<dbReference type="InterPro" id="IPR013984">
    <property type="entry name" value="Ald_Fedxn_OxRdtase_dom2"/>
</dbReference>
<proteinExistence type="inferred from homology"/>
<name>A0A0F9PLV8_9ZZZZ</name>
<evidence type="ECO:0000256" key="2">
    <source>
        <dbReference type="ARBA" id="ARBA00011032"/>
    </source>
</evidence>
<dbReference type="PANTHER" id="PTHR30038">
    <property type="entry name" value="ALDEHYDE FERREDOXIN OXIDOREDUCTASE"/>
    <property type="match status" value="1"/>
</dbReference>
<comment type="cofactor">
    <cofactor evidence="8">
        <name>tungstopterin</name>
        <dbReference type="ChEBI" id="CHEBI:30402"/>
    </cofactor>
</comment>
<keyword evidence="5" id="KW-0560">Oxidoreductase</keyword>
<dbReference type="GO" id="GO:0016625">
    <property type="term" value="F:oxidoreductase activity, acting on the aldehyde or oxo group of donors, iron-sulfur protein as acceptor"/>
    <property type="evidence" value="ECO:0007669"/>
    <property type="project" value="InterPro"/>
</dbReference>
<dbReference type="EMBL" id="LAZR01005193">
    <property type="protein sequence ID" value="KKN02016.1"/>
    <property type="molecule type" value="Genomic_DNA"/>
</dbReference>
<dbReference type="InterPro" id="IPR013985">
    <property type="entry name" value="Ald_Fedxn_OxRdtase_dom3"/>
</dbReference>
<feature type="domain" description="Aldehyde ferredoxin oxidoreductase N-terminal" evidence="9">
    <location>
        <begin position="5"/>
        <end position="206"/>
    </location>
</feature>
<keyword evidence="4" id="KW-0479">Metal-binding</keyword>
<dbReference type="SMART" id="SM00790">
    <property type="entry name" value="AFOR_N"/>
    <property type="match status" value="1"/>
</dbReference>
<organism evidence="10">
    <name type="scientific">marine sediment metagenome</name>
    <dbReference type="NCBI Taxonomy" id="412755"/>
    <lineage>
        <taxon>unclassified sequences</taxon>
        <taxon>metagenomes</taxon>
        <taxon>ecological metagenomes</taxon>
    </lineage>
</organism>
<reference evidence="10" key="1">
    <citation type="journal article" date="2015" name="Nature">
        <title>Complex archaea that bridge the gap between prokaryotes and eukaryotes.</title>
        <authorList>
            <person name="Spang A."/>
            <person name="Saw J.H."/>
            <person name="Jorgensen S.L."/>
            <person name="Zaremba-Niedzwiedzka K."/>
            <person name="Martijn J."/>
            <person name="Lind A.E."/>
            <person name="van Eijk R."/>
            <person name="Schleper C."/>
            <person name="Guy L."/>
            <person name="Ettema T.J."/>
        </authorList>
    </citation>
    <scope>NUCLEOTIDE SEQUENCE</scope>
</reference>
<evidence type="ECO:0000313" key="10">
    <source>
        <dbReference type="EMBL" id="KKN02016.1"/>
    </source>
</evidence>
<dbReference type="SUPFAM" id="SSF48310">
    <property type="entry name" value="Aldehyde ferredoxin oxidoreductase, C-terminal domains"/>
    <property type="match status" value="1"/>
</dbReference>
<dbReference type="GO" id="GO:0009055">
    <property type="term" value="F:electron transfer activity"/>
    <property type="evidence" value="ECO:0007669"/>
    <property type="project" value="InterPro"/>
</dbReference>
<dbReference type="InterPro" id="IPR013983">
    <property type="entry name" value="Ald_Fedxn_OxRdtase_N"/>
</dbReference>
<dbReference type="PANTHER" id="PTHR30038:SF7">
    <property type="entry name" value="TUNGSTEN-CONTAINING GLYCERALDEHYDE-3-PHOSPHATE:FERREDOXIN OXIDOREDUCTASE"/>
    <property type="match status" value="1"/>
</dbReference>
<evidence type="ECO:0000256" key="3">
    <source>
        <dbReference type="ARBA" id="ARBA00022485"/>
    </source>
</evidence>
<dbReference type="InterPro" id="IPR001203">
    <property type="entry name" value="OxRdtase_Ald_Fedxn_C"/>
</dbReference>
<dbReference type="AlphaFoldDB" id="A0A0F9PLV8"/>
<evidence type="ECO:0000256" key="6">
    <source>
        <dbReference type="ARBA" id="ARBA00023004"/>
    </source>
</evidence>
<accession>A0A0F9PLV8</accession>
<sequence>MTNGYFGNILSIDLTDETCKEDRLPEEYYRLYLGGYGLAAKLIYEKMPAKTDPLGSESLFGFFPGLLTGTIAPLTGRFMVAGKSPLTGTWGDSNCGGYFGPEIKRCGFDAILIKGKASSPKYISVINGDIQVNDASDLWGLDVVQTEDKLVEELGKVQVASIGQAGEKISLISGIVNDKARIAARSGFGAVMGSKKLKAIVLKGNKEVLIANKDMLKKYTKEYNKGINAATTGAIQTWKKLGTTFGNTISAKIGDTPIKNWSGNINEDFPDDKLNKISGFEINKYMQRPYGCFSCPVQCGAIMKVPEVDIEETHRPEYETCASFGHMLLNEDLLSLFTINDLCNRAGIDTISTGGTIAFAIECYENGIIDKNDTDGLNLTWGNHSVIVELVKKIVDREGFGDLLADGSKRASEKIGKGSEKYTIHSLGQELGMHSPKHYKSMGASFAFDPTPGRHTSATLDMAIVGPMIKPNGVFEGFELPKRIKKPGDDRSEAQKLITGIWQSFCSLGLCEFVIFFQKYPLLQLIKAVVGWDLTIDELIKTGIRIQTLRQAFTLREGVNIINNKLPNRVVEADYLTDYKGYCEKIGWNPENGYPLKETLIDLKLDFVIKDLY</sequence>
<gene>
    <name evidence="10" type="ORF">LCGC14_1121920</name>
</gene>
<evidence type="ECO:0000259" key="9">
    <source>
        <dbReference type="SMART" id="SM00790"/>
    </source>
</evidence>
<comment type="cofactor">
    <cofactor evidence="1">
        <name>[4Fe-4S] cluster</name>
        <dbReference type="ChEBI" id="CHEBI:49883"/>
    </cofactor>
</comment>
<protein>
    <recommendedName>
        <fullName evidence="9">Aldehyde ferredoxin oxidoreductase N-terminal domain-containing protein</fullName>
    </recommendedName>
</protein>
<dbReference type="InterPro" id="IPR036503">
    <property type="entry name" value="Ald_Fedxn_OxRdtase_N_sf"/>
</dbReference>
<keyword evidence="7" id="KW-0411">Iron-sulfur</keyword>